<dbReference type="InterPro" id="IPR051050">
    <property type="entry name" value="Lipid_II_flippase_MurJ/MviN"/>
</dbReference>
<feature type="transmembrane region" description="Helical" evidence="8">
    <location>
        <begin position="164"/>
        <end position="181"/>
    </location>
</feature>
<feature type="transmembrane region" description="Helical" evidence="8">
    <location>
        <begin position="230"/>
        <end position="255"/>
    </location>
</feature>
<feature type="transmembrane region" description="Helical" evidence="8">
    <location>
        <begin position="6"/>
        <end position="23"/>
    </location>
</feature>
<keyword evidence="2 8" id="KW-1003">Cell membrane</keyword>
<comment type="caution">
    <text evidence="10">The sequence shown here is derived from an EMBL/GenBank/DDBJ whole genome shotgun (WGS) entry which is preliminary data.</text>
</comment>
<evidence type="ECO:0000256" key="6">
    <source>
        <dbReference type="ARBA" id="ARBA00022989"/>
    </source>
</evidence>
<feature type="transmembrane region" description="Helical" evidence="8">
    <location>
        <begin position="187"/>
        <end position="210"/>
    </location>
</feature>
<dbReference type="Proteomes" id="UP000316517">
    <property type="component" value="Unassembled WGS sequence"/>
</dbReference>
<name>A0A523TE71_UNCAE</name>
<accession>A0A523TE71</accession>
<dbReference type="GO" id="GO:0071555">
    <property type="term" value="P:cell wall organization"/>
    <property type="evidence" value="ECO:0007669"/>
    <property type="project" value="UniProtKB-UniRule"/>
</dbReference>
<dbReference type="AlphaFoldDB" id="A0A523TE71"/>
<sequence length="526" mass="56940">MRKEGIVRAAGVVGLGTFLSRIFGLVRLQVIAYIFGYSAATDAFWIAFTIPNLLRSLLAEGALSTAFIPVLSEWLTKKGKDLAYGLVNNVLNILILLLAGLVVLGVFLAPRYVPCIAFGFPGDSPQLALAVRLTQVMFPFLIFISLAALVMATLNCRGHFATPAFAPVLFSITVISSVILLHRTYGIYSLAIGVVAGGGAQLLFQIPPLIRRGFGYRFALSFNHPGVRKIGRLIGPATLGGITLQANIIINRIFASTLPTGSISALQYAMRLIQFPLGIFAIAVSTAIFPALSSLAAEKNMGEMRRVVSLGIRMVLLVLIPSTLGLIIIRKTLISLLFEHGAFLAQDSLMTAQALLYYALGLLAMGEVMVLNRAFYSLQEILVPVKVSLFVLFLNVLLNFLLISSLKHSGLALATSISMICNMIILLVLLRRRIKGLEGKIILASFWKICLVSILMAGGVYFILEGIPSLVWISATSSEIIRALAAIGTGALIFFLLTYLLKIEEFKMVLRAFGKKSEPQISSDGD</sequence>
<dbReference type="Pfam" id="PF03023">
    <property type="entry name" value="MurJ"/>
    <property type="match status" value="1"/>
</dbReference>
<dbReference type="PANTHER" id="PTHR47019:SF1">
    <property type="entry name" value="LIPID II FLIPPASE MURJ"/>
    <property type="match status" value="1"/>
</dbReference>
<dbReference type="GO" id="GO:0008360">
    <property type="term" value="P:regulation of cell shape"/>
    <property type="evidence" value="ECO:0007669"/>
    <property type="project" value="UniProtKB-UniRule"/>
</dbReference>
<evidence type="ECO:0000313" key="10">
    <source>
        <dbReference type="EMBL" id="TET28585.1"/>
    </source>
</evidence>
<dbReference type="UniPathway" id="UPA00219"/>
<feature type="transmembrane region" description="Helical" evidence="8">
    <location>
        <begin position="480"/>
        <end position="501"/>
    </location>
</feature>
<keyword evidence="7 8" id="KW-0472">Membrane</keyword>
<evidence type="ECO:0000256" key="3">
    <source>
        <dbReference type="ARBA" id="ARBA00022692"/>
    </source>
</evidence>
<evidence type="ECO:0000313" key="11">
    <source>
        <dbReference type="Proteomes" id="UP000316517"/>
    </source>
</evidence>
<comment type="function">
    <text evidence="8 9">Involved in peptidoglycan biosynthesis. Transports lipid-linked peptidoglycan precursors from the inner to the outer leaflet of the cytoplasmic membrane.</text>
</comment>
<evidence type="ECO:0000256" key="2">
    <source>
        <dbReference type="ARBA" id="ARBA00022475"/>
    </source>
</evidence>
<evidence type="ECO:0000256" key="1">
    <source>
        <dbReference type="ARBA" id="ARBA00004651"/>
    </source>
</evidence>
<dbReference type="HAMAP" id="MF_02078">
    <property type="entry name" value="MurJ_MviN"/>
    <property type="match status" value="1"/>
</dbReference>
<feature type="transmembrane region" description="Helical" evidence="8">
    <location>
        <begin position="87"/>
        <end position="109"/>
    </location>
</feature>
<keyword evidence="4 8" id="KW-0133">Cell shape</keyword>
<keyword evidence="8 9" id="KW-0813">Transport</keyword>
<comment type="pathway">
    <text evidence="8">Cell wall biogenesis; peptidoglycan biosynthesis.</text>
</comment>
<feature type="transmembrane region" description="Helical" evidence="8">
    <location>
        <begin position="30"/>
        <end position="50"/>
    </location>
</feature>
<dbReference type="PIRSF" id="PIRSF002869">
    <property type="entry name" value="MviN"/>
    <property type="match status" value="1"/>
</dbReference>
<keyword evidence="8 9" id="KW-0961">Cell wall biogenesis/degradation</keyword>
<dbReference type="GO" id="GO:0034204">
    <property type="term" value="P:lipid translocation"/>
    <property type="evidence" value="ECO:0007669"/>
    <property type="project" value="TreeGrafter"/>
</dbReference>
<dbReference type="EMBL" id="SOJT01000129">
    <property type="protein sequence ID" value="TET28585.1"/>
    <property type="molecule type" value="Genomic_DNA"/>
</dbReference>
<evidence type="ECO:0000256" key="7">
    <source>
        <dbReference type="ARBA" id="ARBA00023136"/>
    </source>
</evidence>
<keyword evidence="5 8" id="KW-0573">Peptidoglycan synthesis</keyword>
<dbReference type="GO" id="GO:0015648">
    <property type="term" value="F:lipid-linked peptidoglycan transporter activity"/>
    <property type="evidence" value="ECO:0007669"/>
    <property type="project" value="UniProtKB-UniRule"/>
</dbReference>
<feature type="transmembrane region" description="Helical" evidence="8">
    <location>
        <begin position="307"/>
        <end position="329"/>
    </location>
</feature>
<dbReference type="GO" id="GO:0009252">
    <property type="term" value="P:peptidoglycan biosynthetic process"/>
    <property type="evidence" value="ECO:0007669"/>
    <property type="project" value="UniProtKB-UniRule"/>
</dbReference>
<evidence type="ECO:0000256" key="8">
    <source>
        <dbReference type="HAMAP-Rule" id="MF_02078"/>
    </source>
</evidence>
<feature type="transmembrane region" description="Helical" evidence="8">
    <location>
        <begin position="349"/>
        <end position="371"/>
    </location>
</feature>
<dbReference type="PRINTS" id="PR01806">
    <property type="entry name" value="VIRFACTRMVIN"/>
</dbReference>
<feature type="transmembrane region" description="Helical" evidence="8">
    <location>
        <begin position="129"/>
        <end position="152"/>
    </location>
</feature>
<proteinExistence type="inferred from homology"/>
<feature type="transmembrane region" description="Helical" evidence="8">
    <location>
        <begin position="442"/>
        <end position="464"/>
    </location>
</feature>
<feature type="transmembrane region" description="Helical" evidence="8">
    <location>
        <begin position="383"/>
        <end position="403"/>
    </location>
</feature>
<evidence type="ECO:0000256" key="5">
    <source>
        <dbReference type="ARBA" id="ARBA00022984"/>
    </source>
</evidence>
<dbReference type="InterPro" id="IPR004268">
    <property type="entry name" value="MurJ"/>
</dbReference>
<dbReference type="NCBIfam" id="TIGR01695">
    <property type="entry name" value="murJ_mviN"/>
    <property type="match status" value="1"/>
</dbReference>
<dbReference type="PANTHER" id="PTHR47019">
    <property type="entry name" value="LIPID II FLIPPASE MURJ"/>
    <property type="match status" value="1"/>
</dbReference>
<keyword evidence="6 8" id="KW-1133">Transmembrane helix</keyword>
<protein>
    <recommendedName>
        <fullName evidence="8">Probable lipid II flippase MurJ</fullName>
    </recommendedName>
</protein>
<reference evidence="10 11" key="1">
    <citation type="submission" date="2019-03" db="EMBL/GenBank/DDBJ databases">
        <title>Metabolic potential of uncultured bacteria and archaea associated with petroleum seepage in deep-sea sediments.</title>
        <authorList>
            <person name="Dong X."/>
            <person name="Hubert C."/>
        </authorList>
    </citation>
    <scope>NUCLEOTIDE SEQUENCE [LARGE SCALE GENOMIC DNA]</scope>
    <source>
        <strain evidence="10">E44_bin3</strain>
    </source>
</reference>
<feature type="transmembrane region" description="Helical" evidence="8">
    <location>
        <begin position="409"/>
        <end position="430"/>
    </location>
</feature>
<dbReference type="GO" id="GO:0005886">
    <property type="term" value="C:plasma membrane"/>
    <property type="evidence" value="ECO:0007669"/>
    <property type="project" value="UniProtKB-SubCell"/>
</dbReference>
<comment type="similarity">
    <text evidence="8 9">Belongs to the MurJ/MviN family.</text>
</comment>
<organism evidence="10 11">
    <name type="scientific">Aerophobetes bacterium</name>
    <dbReference type="NCBI Taxonomy" id="2030807"/>
    <lineage>
        <taxon>Bacteria</taxon>
        <taxon>Candidatus Aerophobota</taxon>
    </lineage>
</organism>
<comment type="subcellular location">
    <subcellularLocation>
        <location evidence="1 8">Cell membrane</location>
        <topology evidence="1 8">Multi-pass membrane protein</topology>
    </subcellularLocation>
</comment>
<keyword evidence="3 8" id="KW-0812">Transmembrane</keyword>
<evidence type="ECO:0000256" key="4">
    <source>
        <dbReference type="ARBA" id="ARBA00022960"/>
    </source>
</evidence>
<feature type="transmembrane region" description="Helical" evidence="8">
    <location>
        <begin position="275"/>
        <end position="295"/>
    </location>
</feature>
<gene>
    <name evidence="8 10" type="primary">murJ</name>
    <name evidence="10" type="ORF">E3J68_02935</name>
</gene>
<dbReference type="CDD" id="cd13123">
    <property type="entry name" value="MATE_MurJ_like"/>
    <property type="match status" value="1"/>
</dbReference>
<evidence type="ECO:0000256" key="9">
    <source>
        <dbReference type="PIRNR" id="PIRNR002869"/>
    </source>
</evidence>